<accession>A0ABT2MYB1</accession>
<feature type="region of interest" description="Disordered" evidence="1">
    <location>
        <begin position="74"/>
        <end position="95"/>
    </location>
</feature>
<protein>
    <submittedName>
        <fullName evidence="2">Uncharacterized protein</fullName>
    </submittedName>
</protein>
<keyword evidence="3" id="KW-1185">Reference proteome</keyword>
<evidence type="ECO:0000313" key="2">
    <source>
        <dbReference type="EMBL" id="MCT7969743.1"/>
    </source>
</evidence>
<dbReference type="EMBL" id="JAMXFF010000058">
    <property type="protein sequence ID" value="MCT7969743.1"/>
    <property type="molecule type" value="Genomic_DNA"/>
</dbReference>
<reference evidence="2 3" key="1">
    <citation type="journal article" date="2022" name="Front. Microbiol.">
        <title>High genomic differentiation and limited gene flow indicate recent cryptic speciation within the genus Laspinema (cyanobacteria).</title>
        <authorList>
            <person name="Stanojkovic A."/>
            <person name="Skoupy S."/>
            <person name="Skaloud P."/>
            <person name="Dvorak P."/>
        </authorList>
    </citation>
    <scope>NUCLEOTIDE SEQUENCE [LARGE SCALE GENOMIC DNA]</scope>
    <source>
        <strain evidence="2 3">D2a</strain>
    </source>
</reference>
<comment type="caution">
    <text evidence="2">The sequence shown here is derived from an EMBL/GenBank/DDBJ whole genome shotgun (WGS) entry which is preliminary data.</text>
</comment>
<dbReference type="RefSeq" id="WP_368009191.1">
    <property type="nucleotide sequence ID" value="NZ_JAMXFF010000058.1"/>
</dbReference>
<sequence>MAASTKRIVGYLPVEYHNRLRQYMDEENLGESAALVQILREFFDGRQQNPELESLRGQLTQLQQRVAVVEAVLSSGGRGGRGRSQTPMMSEPIKPKALTTAELAERLKVKPQEVDEAVSQGVEDFKKWSRSRDPALIRWEKRGELFHQVER</sequence>
<evidence type="ECO:0000256" key="1">
    <source>
        <dbReference type="SAM" id="MobiDB-lite"/>
    </source>
</evidence>
<gene>
    <name evidence="2" type="ORF">NG799_25860</name>
</gene>
<dbReference type="Proteomes" id="UP001525890">
    <property type="component" value="Unassembled WGS sequence"/>
</dbReference>
<organism evidence="2 3">
    <name type="scientific">Laspinema palackyanum D2a</name>
    <dbReference type="NCBI Taxonomy" id="2953684"/>
    <lineage>
        <taxon>Bacteria</taxon>
        <taxon>Bacillati</taxon>
        <taxon>Cyanobacteriota</taxon>
        <taxon>Cyanophyceae</taxon>
        <taxon>Oscillatoriophycideae</taxon>
        <taxon>Oscillatoriales</taxon>
        <taxon>Laspinemataceae</taxon>
        <taxon>Laspinema</taxon>
        <taxon>Laspinema palackyanum</taxon>
    </lineage>
</organism>
<evidence type="ECO:0000313" key="3">
    <source>
        <dbReference type="Proteomes" id="UP001525890"/>
    </source>
</evidence>
<proteinExistence type="predicted"/>
<name>A0ABT2MYB1_9CYAN</name>